<accession>A0A9W3DP32</accession>
<evidence type="ECO:0000313" key="7">
    <source>
        <dbReference type="RefSeq" id="XP_056865682.1"/>
    </source>
</evidence>
<reference evidence="7" key="2">
    <citation type="submission" date="2025-08" db="UniProtKB">
        <authorList>
            <consortium name="RefSeq"/>
        </authorList>
    </citation>
    <scope>IDENTIFICATION</scope>
    <source>
        <tissue evidence="7">Leaf</tissue>
    </source>
</reference>
<evidence type="ECO:0000256" key="3">
    <source>
        <dbReference type="ARBA" id="ARBA00023242"/>
    </source>
</evidence>
<keyword evidence="6" id="KW-1185">Reference proteome</keyword>
<keyword evidence="3" id="KW-0539">Nucleus</keyword>
<dbReference type="PANTHER" id="PTHR13237:SF8">
    <property type="entry name" value="SOMETHING ABOUT SILENCING PROTEIN 10"/>
    <property type="match status" value="1"/>
</dbReference>
<feature type="compositionally biased region" description="Acidic residues" evidence="4">
    <location>
        <begin position="184"/>
        <end position="194"/>
    </location>
</feature>
<feature type="domain" description="Sas10 C-terminal" evidence="5">
    <location>
        <begin position="248"/>
        <end position="289"/>
    </location>
</feature>
<name>A0A9W3DP32_RAPSA</name>
<reference evidence="6" key="1">
    <citation type="journal article" date="2019" name="Database">
        <title>The radish genome database (RadishGD): an integrated information resource for radish genomics.</title>
        <authorList>
            <person name="Yu H.J."/>
            <person name="Baek S."/>
            <person name="Lee Y.J."/>
            <person name="Cho A."/>
            <person name="Mun J.H."/>
        </authorList>
    </citation>
    <scope>NUCLEOTIDE SEQUENCE [LARGE SCALE GENOMIC DNA]</scope>
    <source>
        <strain evidence="6">cv. WK10039</strain>
    </source>
</reference>
<dbReference type="Pfam" id="PF09368">
    <property type="entry name" value="Sas10"/>
    <property type="match status" value="1"/>
</dbReference>
<organism evidence="6 7">
    <name type="scientific">Raphanus sativus</name>
    <name type="common">Radish</name>
    <name type="synonym">Raphanus raphanistrum var. sativus</name>
    <dbReference type="NCBI Taxonomy" id="3726"/>
    <lineage>
        <taxon>Eukaryota</taxon>
        <taxon>Viridiplantae</taxon>
        <taxon>Streptophyta</taxon>
        <taxon>Embryophyta</taxon>
        <taxon>Tracheophyta</taxon>
        <taxon>Spermatophyta</taxon>
        <taxon>Magnoliopsida</taxon>
        <taxon>eudicotyledons</taxon>
        <taxon>Gunneridae</taxon>
        <taxon>Pentapetalae</taxon>
        <taxon>rosids</taxon>
        <taxon>malvids</taxon>
        <taxon>Brassicales</taxon>
        <taxon>Brassicaceae</taxon>
        <taxon>Brassiceae</taxon>
        <taxon>Raphanus</taxon>
    </lineage>
</organism>
<dbReference type="GO" id="GO:0000462">
    <property type="term" value="P:maturation of SSU-rRNA from tricistronic rRNA transcript (SSU-rRNA, 5.8S rRNA, LSU-rRNA)"/>
    <property type="evidence" value="ECO:0007669"/>
    <property type="project" value="TreeGrafter"/>
</dbReference>
<gene>
    <name evidence="7" type="primary">LOC108838536</name>
</gene>
<sequence length="291" mass="32705">MWKKVGFQKSGSVSTKTPKGNDQNEYDFQLQSSDDEEEEVLRVRAEQIGSITEADAGLEDDSEDEEDRDRELTMEIKGVDGELPPGFEESLATSIANNGTVIITQDTVEPVKINKSRADARRKGEKRKHQQNDQVDIQSEEMLLKLRASLQGKLTSNGVFGSTVSKSDKAQKRQKLAYKKLETSDDYDDNDMVDSDGKSEGSEDEFYKQVRQNREAKRAAKAEIYSREPSSTFSLPESVDGKRLISNEDKYTDKVKRRGGQVREIRKPSGPYGGERSGINTNISHSIRIKN</sequence>
<dbReference type="InterPro" id="IPR018972">
    <property type="entry name" value="Sas10_C_dom"/>
</dbReference>
<feature type="region of interest" description="Disordered" evidence="4">
    <location>
        <begin position="113"/>
        <end position="136"/>
    </location>
</feature>
<dbReference type="GO" id="GO:0032040">
    <property type="term" value="C:small-subunit processome"/>
    <property type="evidence" value="ECO:0007669"/>
    <property type="project" value="TreeGrafter"/>
</dbReference>
<dbReference type="RefSeq" id="XP_056865682.1">
    <property type="nucleotide sequence ID" value="XM_057009702.1"/>
</dbReference>
<feature type="region of interest" description="Disordered" evidence="4">
    <location>
        <begin position="264"/>
        <end position="291"/>
    </location>
</feature>
<protein>
    <submittedName>
        <fullName evidence="7">Protein THALLO isoform X1</fullName>
    </submittedName>
</protein>
<feature type="compositionally biased region" description="Basic and acidic residues" evidence="4">
    <location>
        <begin position="69"/>
        <end position="80"/>
    </location>
</feature>
<dbReference type="GeneID" id="108838536"/>
<proteinExistence type="inferred from homology"/>
<dbReference type="AlphaFoldDB" id="A0A9W3DP32"/>
<evidence type="ECO:0000256" key="1">
    <source>
        <dbReference type="ARBA" id="ARBA00004123"/>
    </source>
</evidence>
<dbReference type="Proteomes" id="UP000504610">
    <property type="component" value="Chromosome 4"/>
</dbReference>
<feature type="compositionally biased region" description="Acidic residues" evidence="4">
    <location>
        <begin position="56"/>
        <end position="68"/>
    </location>
</feature>
<dbReference type="KEGG" id="rsz:108838536"/>
<feature type="region of interest" description="Disordered" evidence="4">
    <location>
        <begin position="181"/>
        <end position="207"/>
    </location>
</feature>
<feature type="region of interest" description="Disordered" evidence="4">
    <location>
        <begin position="1"/>
        <end position="86"/>
    </location>
</feature>
<evidence type="ECO:0000313" key="6">
    <source>
        <dbReference type="Proteomes" id="UP000504610"/>
    </source>
</evidence>
<dbReference type="OrthoDB" id="1113832at2759"/>
<feature type="compositionally biased region" description="Polar residues" evidence="4">
    <location>
        <begin position="9"/>
        <end position="23"/>
    </location>
</feature>
<evidence type="ECO:0000256" key="4">
    <source>
        <dbReference type="SAM" id="MobiDB-lite"/>
    </source>
</evidence>
<comment type="subcellular location">
    <subcellularLocation>
        <location evidence="1">Nucleus</location>
    </subcellularLocation>
</comment>
<feature type="region of interest" description="Disordered" evidence="4">
    <location>
        <begin position="219"/>
        <end position="239"/>
    </location>
</feature>
<comment type="similarity">
    <text evidence="2">Belongs to the SAS10 family.</text>
</comment>
<dbReference type="PANTHER" id="PTHR13237">
    <property type="entry name" value="SOMETHING ABOUT SILENCING PROTEIN 10-RELATED"/>
    <property type="match status" value="1"/>
</dbReference>
<evidence type="ECO:0000256" key="2">
    <source>
        <dbReference type="ARBA" id="ARBA00010979"/>
    </source>
</evidence>
<evidence type="ECO:0000259" key="5">
    <source>
        <dbReference type="Pfam" id="PF09368"/>
    </source>
</evidence>
<feature type="compositionally biased region" description="Basic and acidic residues" evidence="4">
    <location>
        <begin position="195"/>
        <end position="207"/>
    </location>
</feature>